<evidence type="ECO:0000313" key="2">
    <source>
        <dbReference type="EMBL" id="KRZ29001.1"/>
    </source>
</evidence>
<dbReference type="Proteomes" id="UP000054826">
    <property type="component" value="Unassembled WGS sequence"/>
</dbReference>
<sequence length="72" mass="8423">MATRVPKSPSTSRTATAFDRYAFFQQKLHKWELEEVEEEEEEEEEYKNFNVCDNSPLPSVPLSGVGWKEKLE</sequence>
<dbReference type="AlphaFoldDB" id="A0A0V1EJW9"/>
<accession>A0A0V1EJW9</accession>
<reference evidence="4 5" key="1">
    <citation type="submission" date="2015-01" db="EMBL/GenBank/DDBJ databases">
        <title>Evolution of Trichinella species and genotypes.</title>
        <authorList>
            <person name="Korhonen P.K."/>
            <person name="Edoardo P."/>
            <person name="Giuseppe L.R."/>
            <person name="Gasser R.B."/>
        </authorList>
    </citation>
    <scope>NUCLEOTIDE SEQUENCE [LARGE SCALE GENOMIC DNA]</scope>
    <source>
        <strain evidence="1">ISS13</strain>
        <strain evidence="3">ISS176</strain>
        <strain evidence="2">ISS588</strain>
    </source>
</reference>
<name>A0A0V1EJW9_TRIPS</name>
<evidence type="ECO:0000313" key="1">
    <source>
        <dbReference type="EMBL" id="KRY74105.1"/>
    </source>
</evidence>
<evidence type="ECO:0000313" key="5">
    <source>
        <dbReference type="Proteomes" id="UP000054805"/>
    </source>
</evidence>
<gene>
    <name evidence="1" type="ORF">T4A_2770</name>
    <name evidence="2" type="ORF">T4B_8761</name>
    <name evidence="3" type="ORF">T4C_3906</name>
</gene>
<organism evidence="1 4">
    <name type="scientific">Trichinella pseudospiralis</name>
    <name type="common">Parasitic roundworm</name>
    <dbReference type="NCBI Taxonomy" id="6337"/>
    <lineage>
        <taxon>Eukaryota</taxon>
        <taxon>Metazoa</taxon>
        <taxon>Ecdysozoa</taxon>
        <taxon>Nematoda</taxon>
        <taxon>Enoplea</taxon>
        <taxon>Dorylaimia</taxon>
        <taxon>Trichinellida</taxon>
        <taxon>Trichinellidae</taxon>
        <taxon>Trichinella</taxon>
    </lineage>
</organism>
<protein>
    <submittedName>
        <fullName evidence="1">Uncharacterized protein</fullName>
    </submittedName>
</protein>
<dbReference type="Proteomes" id="UP000054632">
    <property type="component" value="Unassembled WGS sequence"/>
</dbReference>
<dbReference type="EMBL" id="JYDR01000028">
    <property type="protein sequence ID" value="KRY74105.1"/>
    <property type="molecule type" value="Genomic_DNA"/>
</dbReference>
<dbReference type="EMBL" id="JYDV01000012">
    <property type="protein sequence ID" value="KRZ42922.1"/>
    <property type="molecule type" value="Genomic_DNA"/>
</dbReference>
<dbReference type="Proteomes" id="UP000054805">
    <property type="component" value="Unassembled WGS sequence"/>
</dbReference>
<dbReference type="EMBL" id="JYDS01000051">
    <property type="protein sequence ID" value="KRZ29001.1"/>
    <property type="molecule type" value="Genomic_DNA"/>
</dbReference>
<keyword evidence="5" id="KW-1185">Reference proteome</keyword>
<evidence type="ECO:0000313" key="3">
    <source>
        <dbReference type="EMBL" id="KRZ42922.1"/>
    </source>
</evidence>
<proteinExistence type="predicted"/>
<evidence type="ECO:0000313" key="4">
    <source>
        <dbReference type="Proteomes" id="UP000054632"/>
    </source>
</evidence>
<comment type="caution">
    <text evidence="1">The sequence shown here is derived from an EMBL/GenBank/DDBJ whole genome shotgun (WGS) entry which is preliminary data.</text>
</comment>